<keyword evidence="5" id="KW-1185">Reference proteome</keyword>
<dbReference type="PROSITE" id="PS01081">
    <property type="entry name" value="HTH_TETR_1"/>
    <property type="match status" value="1"/>
</dbReference>
<evidence type="ECO:0000313" key="5">
    <source>
        <dbReference type="Proteomes" id="UP000078476"/>
    </source>
</evidence>
<feature type="DNA-binding region" description="H-T-H motif" evidence="2">
    <location>
        <begin position="36"/>
        <end position="55"/>
    </location>
</feature>
<proteinExistence type="predicted"/>
<evidence type="ECO:0000256" key="1">
    <source>
        <dbReference type="ARBA" id="ARBA00023125"/>
    </source>
</evidence>
<dbReference type="AlphaFoldDB" id="A0A177NG02"/>
<dbReference type="Proteomes" id="UP000078476">
    <property type="component" value="Unassembled WGS sequence"/>
</dbReference>
<dbReference type="PANTHER" id="PTHR30055:SF146">
    <property type="entry name" value="HTH-TYPE TRANSCRIPTIONAL DUAL REGULATOR CECR"/>
    <property type="match status" value="1"/>
</dbReference>
<dbReference type="PANTHER" id="PTHR30055">
    <property type="entry name" value="HTH-TYPE TRANSCRIPTIONAL REGULATOR RUTR"/>
    <property type="match status" value="1"/>
</dbReference>
<dbReference type="STRING" id="980561.A1359_07865"/>
<evidence type="ECO:0000259" key="3">
    <source>
        <dbReference type="PROSITE" id="PS50977"/>
    </source>
</evidence>
<dbReference type="InterPro" id="IPR039536">
    <property type="entry name" value="TetR_C_Proteobacteria"/>
</dbReference>
<organism evidence="4 5">
    <name type="scientific">Methylomonas lenta</name>
    <dbReference type="NCBI Taxonomy" id="980561"/>
    <lineage>
        <taxon>Bacteria</taxon>
        <taxon>Pseudomonadati</taxon>
        <taxon>Pseudomonadota</taxon>
        <taxon>Gammaproteobacteria</taxon>
        <taxon>Methylococcales</taxon>
        <taxon>Methylococcaceae</taxon>
        <taxon>Methylomonas</taxon>
    </lineage>
</organism>
<dbReference type="Pfam" id="PF14246">
    <property type="entry name" value="TetR_C_7"/>
    <property type="match status" value="1"/>
</dbReference>
<evidence type="ECO:0000256" key="2">
    <source>
        <dbReference type="PROSITE-ProRule" id="PRU00335"/>
    </source>
</evidence>
<dbReference type="SUPFAM" id="SSF48498">
    <property type="entry name" value="Tetracyclin repressor-like, C-terminal domain"/>
    <property type="match status" value="1"/>
</dbReference>
<dbReference type="InterPro" id="IPR001647">
    <property type="entry name" value="HTH_TetR"/>
</dbReference>
<comment type="caution">
    <text evidence="4">The sequence shown here is derived from an EMBL/GenBank/DDBJ whole genome shotgun (WGS) entry which is preliminary data.</text>
</comment>
<gene>
    <name evidence="4" type="ORF">A1359_07865</name>
</gene>
<protein>
    <submittedName>
        <fullName evidence="4">TetR family transcriptional regulator</fullName>
    </submittedName>
</protein>
<dbReference type="Gene3D" id="1.10.357.10">
    <property type="entry name" value="Tetracycline Repressor, domain 2"/>
    <property type="match status" value="1"/>
</dbReference>
<dbReference type="PRINTS" id="PR00455">
    <property type="entry name" value="HTHTETR"/>
</dbReference>
<dbReference type="InterPro" id="IPR050109">
    <property type="entry name" value="HTH-type_TetR-like_transc_reg"/>
</dbReference>
<dbReference type="EMBL" id="LUUI01000095">
    <property type="protein sequence ID" value="OAI16554.1"/>
    <property type="molecule type" value="Genomic_DNA"/>
</dbReference>
<dbReference type="GO" id="GO:0000976">
    <property type="term" value="F:transcription cis-regulatory region binding"/>
    <property type="evidence" value="ECO:0007669"/>
    <property type="project" value="TreeGrafter"/>
</dbReference>
<keyword evidence="1 2" id="KW-0238">DNA-binding</keyword>
<reference evidence="4 5" key="1">
    <citation type="submission" date="2016-03" db="EMBL/GenBank/DDBJ databases">
        <authorList>
            <person name="Ploux O."/>
        </authorList>
    </citation>
    <scope>NUCLEOTIDE SEQUENCE [LARGE SCALE GENOMIC DNA]</scope>
    <source>
        <strain evidence="4 5">R-45370</strain>
    </source>
</reference>
<dbReference type="RefSeq" id="WP_066981211.1">
    <property type="nucleotide sequence ID" value="NZ_LUUI01000095.1"/>
</dbReference>
<dbReference type="InterPro" id="IPR009057">
    <property type="entry name" value="Homeodomain-like_sf"/>
</dbReference>
<dbReference type="SUPFAM" id="SSF46689">
    <property type="entry name" value="Homeodomain-like"/>
    <property type="match status" value="1"/>
</dbReference>
<dbReference type="PROSITE" id="PS50977">
    <property type="entry name" value="HTH_TETR_2"/>
    <property type="match status" value="1"/>
</dbReference>
<dbReference type="OrthoDB" id="8535430at2"/>
<evidence type="ECO:0000313" key="4">
    <source>
        <dbReference type="EMBL" id="OAI16554.1"/>
    </source>
</evidence>
<dbReference type="GO" id="GO:0003700">
    <property type="term" value="F:DNA-binding transcription factor activity"/>
    <property type="evidence" value="ECO:0007669"/>
    <property type="project" value="TreeGrafter"/>
</dbReference>
<dbReference type="InterPro" id="IPR036271">
    <property type="entry name" value="Tet_transcr_reg_TetR-rel_C_sf"/>
</dbReference>
<feature type="domain" description="HTH tetR-type" evidence="3">
    <location>
        <begin position="13"/>
        <end position="73"/>
    </location>
</feature>
<dbReference type="InterPro" id="IPR023772">
    <property type="entry name" value="DNA-bd_HTH_TetR-type_CS"/>
</dbReference>
<accession>A0A177NG02</accession>
<name>A0A177NG02_9GAMM</name>
<sequence length="204" mass="23156">MIKCGRPSKGEELLSRDRVLDSALQLFLEHGYGNLSMETIARDAHVSLRTIYRHFDGKAGLFGALIRRCSDQFIDSLSEEGTLEESLVAFGREFLFRVTRPNVLRIRAILIGESQQFPDLATQFYEQGPSRTLAQLAEFFARHQQAGRIRNIDPNFLADQFISVLRGERLQRLQLGLEAPPEESDIEVWVAKTTRLFLEGCLAS</sequence>
<dbReference type="Pfam" id="PF00440">
    <property type="entry name" value="TetR_N"/>
    <property type="match status" value="1"/>
</dbReference>